<name>A0AA90TZC2_9EURY</name>
<gene>
    <name evidence="1" type="ORF">J2750_000769</name>
</gene>
<dbReference type="AlphaFoldDB" id="A0AA90TZC2"/>
<dbReference type="Proteomes" id="UP001185015">
    <property type="component" value="Unassembled WGS sequence"/>
</dbReference>
<reference evidence="1 2" key="1">
    <citation type="submission" date="2023-07" db="EMBL/GenBank/DDBJ databases">
        <title>Genomic Encyclopedia of Type Strains, Phase IV (KMG-IV): sequencing the most valuable type-strain genomes for metagenomic binning, comparative biology and taxonomic classification.</title>
        <authorList>
            <person name="Goeker M."/>
        </authorList>
    </citation>
    <scope>NUCLEOTIDE SEQUENCE [LARGE SCALE GENOMIC DNA]</scope>
    <source>
        <strain evidence="1 2">DSM 17273</strain>
    </source>
</reference>
<comment type="caution">
    <text evidence="1">The sequence shown here is derived from an EMBL/GenBank/DDBJ whole genome shotgun (WGS) entry which is preliminary data.</text>
</comment>
<proteinExistence type="predicted"/>
<evidence type="ECO:0000313" key="1">
    <source>
        <dbReference type="EMBL" id="MDR6222324.1"/>
    </source>
</evidence>
<protein>
    <submittedName>
        <fullName evidence="1">Uncharacterized protein</fullName>
    </submittedName>
</protein>
<evidence type="ECO:0000313" key="2">
    <source>
        <dbReference type="Proteomes" id="UP001185015"/>
    </source>
</evidence>
<sequence length="36" mass="4136">MPLVPYHPMNGTCNLSQINLTGAFMETKKETRRSRI</sequence>
<accession>A0AA90TZC2</accession>
<dbReference type="EMBL" id="JAVDQI010000002">
    <property type="protein sequence ID" value="MDR6222324.1"/>
    <property type="molecule type" value="Genomic_DNA"/>
</dbReference>
<organism evidence="1 2">
    <name type="scientific">Methanococcoides alaskense</name>
    <dbReference type="NCBI Taxonomy" id="325778"/>
    <lineage>
        <taxon>Archaea</taxon>
        <taxon>Methanobacteriati</taxon>
        <taxon>Methanobacteriota</taxon>
        <taxon>Stenosarchaea group</taxon>
        <taxon>Methanomicrobia</taxon>
        <taxon>Methanosarcinales</taxon>
        <taxon>Methanosarcinaceae</taxon>
        <taxon>Methanococcoides</taxon>
    </lineage>
</organism>
<keyword evidence="2" id="KW-1185">Reference proteome</keyword>